<keyword evidence="1" id="KW-0472">Membrane</keyword>
<gene>
    <name evidence="2" type="ORF">FC27_GL001598</name>
</gene>
<proteinExistence type="predicted"/>
<accession>A0A0R1SGM0</accession>
<dbReference type="PIRSF" id="PIRSF031501">
    <property type="entry name" value="QueT"/>
    <property type="match status" value="1"/>
</dbReference>
<dbReference type="STRING" id="1423815.FC27_GL001598"/>
<sequence>MKGFHIMKKLQTRDITRLAIVAALYVALTLAPGISAFSFGAIQFRISEILMLLAFYNPKYSWSLIIGCLISNIFSPALGAADLVFGTLATAVACLLIVLINNRNYLLWLVPVICAVVNGLIVGAELYFVSKIPYWATVGTVAIGEFVVVVIGAVIFYFLMKNKNFSRIIK</sequence>
<dbReference type="eggNOG" id="COG4708">
    <property type="taxonomic scope" value="Bacteria"/>
</dbReference>
<keyword evidence="1" id="KW-1133">Transmembrane helix</keyword>
<dbReference type="InterPro" id="IPR010387">
    <property type="entry name" value="QueT"/>
</dbReference>
<feature type="transmembrane region" description="Helical" evidence="1">
    <location>
        <begin position="80"/>
        <end position="99"/>
    </location>
</feature>
<organism evidence="2 3">
    <name type="scientific">Companilactobacillus versmoldensis DSM 14857 = KCTC 3814</name>
    <dbReference type="NCBI Taxonomy" id="1423815"/>
    <lineage>
        <taxon>Bacteria</taxon>
        <taxon>Bacillati</taxon>
        <taxon>Bacillota</taxon>
        <taxon>Bacilli</taxon>
        <taxon>Lactobacillales</taxon>
        <taxon>Lactobacillaceae</taxon>
        <taxon>Companilactobacillus</taxon>
    </lineage>
</organism>
<dbReference type="PATRIC" id="fig|1423815.3.peg.1634"/>
<dbReference type="EMBL" id="AZFA01000038">
    <property type="protein sequence ID" value="KRL65269.1"/>
    <property type="molecule type" value="Genomic_DNA"/>
</dbReference>
<feature type="transmembrane region" description="Helical" evidence="1">
    <location>
        <begin position="134"/>
        <end position="160"/>
    </location>
</feature>
<reference evidence="2 3" key="1">
    <citation type="journal article" date="2015" name="Genome Announc.">
        <title>Expanding the biotechnology potential of lactobacilli through comparative genomics of 213 strains and associated genera.</title>
        <authorList>
            <person name="Sun Z."/>
            <person name="Harris H.M."/>
            <person name="McCann A."/>
            <person name="Guo C."/>
            <person name="Argimon S."/>
            <person name="Zhang W."/>
            <person name="Yang X."/>
            <person name="Jeffery I.B."/>
            <person name="Cooney J.C."/>
            <person name="Kagawa T.F."/>
            <person name="Liu W."/>
            <person name="Song Y."/>
            <person name="Salvetti E."/>
            <person name="Wrobel A."/>
            <person name="Rasinkangas P."/>
            <person name="Parkhill J."/>
            <person name="Rea M.C."/>
            <person name="O'Sullivan O."/>
            <person name="Ritari J."/>
            <person name="Douillard F.P."/>
            <person name="Paul Ross R."/>
            <person name="Yang R."/>
            <person name="Briner A.E."/>
            <person name="Felis G.E."/>
            <person name="de Vos W.M."/>
            <person name="Barrangou R."/>
            <person name="Klaenhammer T.R."/>
            <person name="Caufield P.W."/>
            <person name="Cui Y."/>
            <person name="Zhang H."/>
            <person name="O'Toole P.W."/>
        </authorList>
    </citation>
    <scope>NUCLEOTIDE SEQUENCE [LARGE SCALE GENOMIC DNA]</scope>
    <source>
        <strain evidence="2 3">DSM 14857</strain>
    </source>
</reference>
<dbReference type="AlphaFoldDB" id="A0A0R1SGM0"/>
<name>A0A0R1SGM0_9LACO</name>
<keyword evidence="3" id="KW-1185">Reference proteome</keyword>
<evidence type="ECO:0000256" key="1">
    <source>
        <dbReference type="SAM" id="Phobius"/>
    </source>
</evidence>
<dbReference type="Proteomes" id="UP000051647">
    <property type="component" value="Unassembled WGS sequence"/>
</dbReference>
<evidence type="ECO:0000313" key="3">
    <source>
        <dbReference type="Proteomes" id="UP000051647"/>
    </source>
</evidence>
<feature type="transmembrane region" description="Helical" evidence="1">
    <location>
        <begin position="20"/>
        <end position="42"/>
    </location>
</feature>
<evidence type="ECO:0000313" key="2">
    <source>
        <dbReference type="EMBL" id="KRL65269.1"/>
    </source>
</evidence>
<dbReference type="PANTHER" id="PTHR40044:SF1">
    <property type="entry name" value="INTEGRAL MEMBRANE PROTEIN"/>
    <property type="match status" value="1"/>
</dbReference>
<protein>
    <recommendedName>
        <fullName evidence="4">QueT transporter family protein</fullName>
    </recommendedName>
</protein>
<comment type="caution">
    <text evidence="2">The sequence shown here is derived from an EMBL/GenBank/DDBJ whole genome shotgun (WGS) entry which is preliminary data.</text>
</comment>
<keyword evidence="1" id="KW-0812">Transmembrane</keyword>
<feature type="transmembrane region" description="Helical" evidence="1">
    <location>
        <begin position="106"/>
        <end position="128"/>
    </location>
</feature>
<evidence type="ECO:0008006" key="4">
    <source>
        <dbReference type="Google" id="ProtNLM"/>
    </source>
</evidence>
<dbReference type="Pfam" id="PF06177">
    <property type="entry name" value="QueT"/>
    <property type="match status" value="1"/>
</dbReference>
<dbReference type="PANTHER" id="PTHR40044">
    <property type="entry name" value="INTEGRAL MEMBRANE PROTEIN-RELATED"/>
    <property type="match status" value="1"/>
</dbReference>
<dbReference type="Gene3D" id="1.10.1760.20">
    <property type="match status" value="1"/>
</dbReference>